<evidence type="ECO:0000256" key="1">
    <source>
        <dbReference type="ARBA" id="ARBA00004049"/>
    </source>
</evidence>
<feature type="compositionally biased region" description="Gly residues" evidence="12">
    <location>
        <begin position="63"/>
        <end position="75"/>
    </location>
</feature>
<dbReference type="InterPro" id="IPR006456">
    <property type="entry name" value="ZF_HD_homeobox_Cys/His_dimer"/>
</dbReference>
<organism evidence="14 15">
    <name type="scientific">Colocasia esculenta</name>
    <name type="common">Wild taro</name>
    <name type="synonym">Arum esculentum</name>
    <dbReference type="NCBI Taxonomy" id="4460"/>
    <lineage>
        <taxon>Eukaryota</taxon>
        <taxon>Viridiplantae</taxon>
        <taxon>Streptophyta</taxon>
        <taxon>Embryophyta</taxon>
        <taxon>Tracheophyta</taxon>
        <taxon>Spermatophyta</taxon>
        <taxon>Magnoliopsida</taxon>
        <taxon>Liliopsida</taxon>
        <taxon>Araceae</taxon>
        <taxon>Aroideae</taxon>
        <taxon>Colocasieae</taxon>
        <taxon>Colocasia</taxon>
    </lineage>
</organism>
<keyword evidence="7" id="KW-0805">Transcription regulation</keyword>
<dbReference type="Pfam" id="PF04770">
    <property type="entry name" value="ZF-HD_dimer"/>
    <property type="match status" value="1"/>
</dbReference>
<comment type="subunit">
    <text evidence="3">Homo- and heterodimer with other ZFHD proteins.</text>
</comment>
<sequence>MDPERGREQYRECMRNHAATLGTYAVDGCGEYTPDPSIPGHLHCAACGCHRNFHRKYVEFESEGGGGGGPGGDSVGVGYSSLMASEERSDSKRRTRTKFSSEQKEKLLQFAEKIGWRLQRREGGVEDDEVSMFCREIGITRQVFKVWMHNHKNSAASSSTNTATMSNNDEYNNDSSKGDVFS</sequence>
<comment type="subcellular location">
    <subcellularLocation>
        <location evidence="2">Nucleus</location>
    </subcellularLocation>
</comment>
<comment type="caution">
    <text evidence="14">The sequence shown here is derived from an EMBL/GenBank/DDBJ whole genome shotgun (WGS) entry which is preliminary data.</text>
</comment>
<feature type="region of interest" description="Disordered" evidence="12">
    <location>
        <begin position="62"/>
        <end position="102"/>
    </location>
</feature>
<gene>
    <name evidence="14" type="ORF">Taro_044731</name>
</gene>
<keyword evidence="15" id="KW-1185">Reference proteome</keyword>
<evidence type="ECO:0000256" key="8">
    <source>
        <dbReference type="ARBA" id="ARBA00023125"/>
    </source>
</evidence>
<evidence type="ECO:0000256" key="6">
    <source>
        <dbReference type="ARBA" id="ARBA00022833"/>
    </source>
</evidence>
<dbReference type="NCBIfam" id="TIGR01566">
    <property type="entry name" value="ZF_HD_prot_N"/>
    <property type="match status" value="1"/>
</dbReference>
<feature type="compositionally biased region" description="Low complexity" evidence="12">
    <location>
        <begin position="154"/>
        <end position="168"/>
    </location>
</feature>
<dbReference type="OrthoDB" id="1884189at2759"/>
<accession>A0A843X5S3</accession>
<evidence type="ECO:0000256" key="5">
    <source>
        <dbReference type="ARBA" id="ARBA00022771"/>
    </source>
</evidence>
<feature type="region of interest" description="Disordered" evidence="12">
    <location>
        <begin position="154"/>
        <end position="182"/>
    </location>
</feature>
<evidence type="ECO:0000313" key="15">
    <source>
        <dbReference type="Proteomes" id="UP000652761"/>
    </source>
</evidence>
<dbReference type="PROSITE" id="PS51523">
    <property type="entry name" value="ZF_HD_DIMER"/>
    <property type="match status" value="1"/>
</dbReference>
<dbReference type="InterPro" id="IPR009057">
    <property type="entry name" value="Homeodomain-like_sf"/>
</dbReference>
<dbReference type="PANTHER" id="PTHR31948:SF16">
    <property type="entry name" value="ZINC-FINGER HOMEODOMAIN PROTEIN 11"/>
    <property type="match status" value="1"/>
</dbReference>
<evidence type="ECO:0000313" key="14">
    <source>
        <dbReference type="EMBL" id="MQM11820.1"/>
    </source>
</evidence>
<keyword evidence="4" id="KW-0479">Metal-binding</keyword>
<dbReference type="Proteomes" id="UP000652761">
    <property type="component" value="Unassembled WGS sequence"/>
</dbReference>
<dbReference type="GO" id="GO:0003700">
    <property type="term" value="F:DNA-binding transcription factor activity"/>
    <property type="evidence" value="ECO:0007669"/>
    <property type="project" value="TreeGrafter"/>
</dbReference>
<keyword evidence="5" id="KW-0863">Zinc-finger</keyword>
<evidence type="ECO:0000256" key="4">
    <source>
        <dbReference type="ARBA" id="ARBA00022723"/>
    </source>
</evidence>
<keyword evidence="10" id="KW-0804">Transcription</keyword>
<comment type="function">
    <text evidence="1">Putative transcription factor.</text>
</comment>
<proteinExistence type="predicted"/>
<dbReference type="NCBIfam" id="TIGR01565">
    <property type="entry name" value="homeo_ZF_HD"/>
    <property type="match status" value="1"/>
</dbReference>
<dbReference type="GO" id="GO:0000976">
    <property type="term" value="F:transcription cis-regulatory region binding"/>
    <property type="evidence" value="ECO:0007669"/>
    <property type="project" value="TreeGrafter"/>
</dbReference>
<evidence type="ECO:0000256" key="2">
    <source>
        <dbReference type="ARBA" id="ARBA00004123"/>
    </source>
</evidence>
<dbReference type="EMBL" id="NMUH01005110">
    <property type="protein sequence ID" value="MQM11820.1"/>
    <property type="molecule type" value="Genomic_DNA"/>
</dbReference>
<evidence type="ECO:0000256" key="3">
    <source>
        <dbReference type="ARBA" id="ARBA00011416"/>
    </source>
</evidence>
<protein>
    <recommendedName>
        <fullName evidence="13">ZF-HD dimerization-type domain-containing protein</fullName>
    </recommendedName>
</protein>
<reference evidence="14" key="1">
    <citation type="submission" date="2017-07" db="EMBL/GenBank/DDBJ databases">
        <title>Taro Niue Genome Assembly and Annotation.</title>
        <authorList>
            <person name="Atibalentja N."/>
            <person name="Keating K."/>
            <person name="Fields C.J."/>
        </authorList>
    </citation>
    <scope>NUCLEOTIDE SEQUENCE</scope>
    <source>
        <strain evidence="14">Niue_2</strain>
        <tissue evidence="14">Leaf</tissue>
    </source>
</reference>
<dbReference type="SUPFAM" id="SSF46689">
    <property type="entry name" value="Homeodomain-like"/>
    <property type="match status" value="1"/>
</dbReference>
<evidence type="ECO:0000256" key="12">
    <source>
        <dbReference type="SAM" id="MobiDB-lite"/>
    </source>
</evidence>
<name>A0A843X5S3_COLES</name>
<dbReference type="GO" id="GO:0050793">
    <property type="term" value="P:regulation of developmental process"/>
    <property type="evidence" value="ECO:0007669"/>
    <property type="project" value="TreeGrafter"/>
</dbReference>
<evidence type="ECO:0000256" key="10">
    <source>
        <dbReference type="ARBA" id="ARBA00023163"/>
    </source>
</evidence>
<dbReference type="GO" id="GO:0008270">
    <property type="term" value="F:zinc ion binding"/>
    <property type="evidence" value="ECO:0007669"/>
    <property type="project" value="UniProtKB-KW"/>
</dbReference>
<dbReference type="Gene3D" id="1.10.10.60">
    <property type="entry name" value="Homeodomain-like"/>
    <property type="match status" value="1"/>
</dbReference>
<keyword evidence="6" id="KW-0862">Zinc</keyword>
<feature type="domain" description="ZF-HD dimerization-type" evidence="13">
    <location>
        <begin position="10"/>
        <end position="57"/>
    </location>
</feature>
<keyword evidence="9" id="KW-0371">Homeobox</keyword>
<evidence type="ECO:0000256" key="7">
    <source>
        <dbReference type="ARBA" id="ARBA00023015"/>
    </source>
</evidence>
<keyword evidence="11" id="KW-0539">Nucleus</keyword>
<evidence type="ECO:0000259" key="13">
    <source>
        <dbReference type="PROSITE" id="PS51523"/>
    </source>
</evidence>
<evidence type="ECO:0000256" key="9">
    <source>
        <dbReference type="ARBA" id="ARBA00023155"/>
    </source>
</evidence>
<dbReference type="GO" id="GO:0005634">
    <property type="term" value="C:nucleus"/>
    <property type="evidence" value="ECO:0007669"/>
    <property type="project" value="UniProtKB-SubCell"/>
</dbReference>
<keyword evidence="8" id="KW-0238">DNA-binding</keyword>
<evidence type="ECO:0000256" key="11">
    <source>
        <dbReference type="ARBA" id="ARBA00023242"/>
    </source>
</evidence>
<dbReference type="InterPro" id="IPR006455">
    <property type="entry name" value="Homeodomain_ZF_HD"/>
</dbReference>
<dbReference type="PANTHER" id="PTHR31948">
    <property type="entry name" value="ZINC-FINGER HOMEODOMAIN PROTEIN 2"/>
    <property type="match status" value="1"/>
</dbReference>
<dbReference type="AlphaFoldDB" id="A0A843X5S3"/>